<proteinExistence type="predicted"/>
<organism evidence="5 6">
    <name type="scientific">Flavobacterium oncorhynchi</name>
    <dbReference type="NCBI Taxonomy" id="728056"/>
    <lineage>
        <taxon>Bacteria</taxon>
        <taxon>Pseudomonadati</taxon>
        <taxon>Bacteroidota</taxon>
        <taxon>Flavobacteriia</taxon>
        <taxon>Flavobacteriales</taxon>
        <taxon>Flavobacteriaceae</taxon>
        <taxon>Flavobacterium</taxon>
    </lineage>
</organism>
<evidence type="ECO:0000313" key="6">
    <source>
        <dbReference type="Proteomes" id="UP000198336"/>
    </source>
</evidence>
<dbReference type="PANTHER" id="PTHR47893:SF1">
    <property type="entry name" value="REGULATORY PROTEIN PCHR"/>
    <property type="match status" value="1"/>
</dbReference>
<dbReference type="RefSeq" id="WP_089055758.1">
    <property type="nucleotide sequence ID" value="NZ_MUHA01000029.1"/>
</dbReference>
<dbReference type="EMBL" id="MUHA01000029">
    <property type="protein sequence ID" value="OXA95861.1"/>
    <property type="molecule type" value="Genomic_DNA"/>
</dbReference>
<keyword evidence="3" id="KW-0804">Transcription</keyword>
<evidence type="ECO:0000313" key="5">
    <source>
        <dbReference type="EMBL" id="OXA95861.1"/>
    </source>
</evidence>
<name>A0A226HQE1_9FLAO</name>
<evidence type="ECO:0000256" key="2">
    <source>
        <dbReference type="ARBA" id="ARBA00023125"/>
    </source>
</evidence>
<dbReference type="SUPFAM" id="SSF46689">
    <property type="entry name" value="Homeodomain-like"/>
    <property type="match status" value="2"/>
</dbReference>
<keyword evidence="6" id="KW-1185">Reference proteome</keyword>
<reference evidence="5 6" key="1">
    <citation type="submission" date="2016-11" db="EMBL/GenBank/DDBJ databases">
        <title>Whole genomes of Flavobacteriaceae.</title>
        <authorList>
            <person name="Stine C."/>
            <person name="Li C."/>
            <person name="Tadesse D."/>
        </authorList>
    </citation>
    <scope>NUCLEOTIDE SEQUENCE [LARGE SCALE GENOMIC DNA]</scope>
    <source>
        <strain evidence="5 6">CCUG 59446</strain>
    </source>
</reference>
<evidence type="ECO:0000259" key="4">
    <source>
        <dbReference type="PROSITE" id="PS01124"/>
    </source>
</evidence>
<comment type="caution">
    <text evidence="5">The sequence shown here is derived from an EMBL/GenBank/DDBJ whole genome shotgun (WGS) entry which is preliminary data.</text>
</comment>
<keyword evidence="2" id="KW-0238">DNA-binding</keyword>
<dbReference type="GO" id="GO:0003700">
    <property type="term" value="F:DNA-binding transcription factor activity"/>
    <property type="evidence" value="ECO:0007669"/>
    <property type="project" value="InterPro"/>
</dbReference>
<dbReference type="GO" id="GO:0043565">
    <property type="term" value="F:sequence-specific DNA binding"/>
    <property type="evidence" value="ECO:0007669"/>
    <property type="project" value="InterPro"/>
</dbReference>
<accession>A0A226HQE1</accession>
<dbReference type="InterPro" id="IPR020449">
    <property type="entry name" value="Tscrpt_reg_AraC-type_HTH"/>
</dbReference>
<dbReference type="InterPro" id="IPR009057">
    <property type="entry name" value="Homeodomain-like_sf"/>
</dbReference>
<dbReference type="SMART" id="SM00342">
    <property type="entry name" value="HTH_ARAC"/>
    <property type="match status" value="1"/>
</dbReference>
<feature type="domain" description="HTH araC/xylS-type" evidence="4">
    <location>
        <begin position="230"/>
        <end position="326"/>
    </location>
</feature>
<dbReference type="InterPro" id="IPR018060">
    <property type="entry name" value="HTH_AraC"/>
</dbReference>
<keyword evidence="1" id="KW-0805">Transcription regulation</keyword>
<protein>
    <submittedName>
        <fullName evidence="5">AraC family transcriptional regulator</fullName>
    </submittedName>
</protein>
<dbReference type="Proteomes" id="UP000198336">
    <property type="component" value="Unassembled WGS sequence"/>
</dbReference>
<evidence type="ECO:0000256" key="1">
    <source>
        <dbReference type="ARBA" id="ARBA00023015"/>
    </source>
</evidence>
<dbReference type="InterPro" id="IPR053142">
    <property type="entry name" value="PchR_regulatory_protein"/>
</dbReference>
<sequence>MKIRLHSADLGEIFLESSHNGSITKQSDIVEVTHNNDFFFGKGEYKELYFDGIHIGYGNIEVAKTTIIQVDTDMETVEMHFALSGNSQSICNDTKKSIEFGINQHNIIYANQFKGEMIWSPDTGLQIFEVNLLPQFFANFLPEQGVLFKNFAKIINKKTTGFLNKHNLRITVRMHSVINEIISCNRKGIFKKMLIQAKVIELLLLQLEQMSEHECEVFCSLKKKDIEKMHNAKELILANLNTPCSLITLAHQVGTNEFTLKKGFKEVFGTTVFGLINDEKMELAKKMLLEEGFAVNQVSELIGYKNPQHFTTAFKKKYGIVPSAIK</sequence>
<dbReference type="PRINTS" id="PR00032">
    <property type="entry name" value="HTHARAC"/>
</dbReference>
<dbReference type="AlphaFoldDB" id="A0A226HQE1"/>
<dbReference type="Pfam" id="PF12833">
    <property type="entry name" value="HTH_18"/>
    <property type="match status" value="1"/>
</dbReference>
<gene>
    <name evidence="5" type="ORF">B0A75_18505</name>
</gene>
<dbReference type="PANTHER" id="PTHR47893">
    <property type="entry name" value="REGULATORY PROTEIN PCHR"/>
    <property type="match status" value="1"/>
</dbReference>
<dbReference type="PROSITE" id="PS01124">
    <property type="entry name" value="HTH_ARAC_FAMILY_2"/>
    <property type="match status" value="1"/>
</dbReference>
<evidence type="ECO:0000256" key="3">
    <source>
        <dbReference type="ARBA" id="ARBA00023163"/>
    </source>
</evidence>
<dbReference type="Gene3D" id="1.10.10.60">
    <property type="entry name" value="Homeodomain-like"/>
    <property type="match status" value="1"/>
</dbReference>